<comment type="caution">
    <text evidence="8">The sequence shown here is derived from an EMBL/GenBank/DDBJ whole genome shotgun (WGS) entry which is preliminary data.</text>
</comment>
<comment type="similarity">
    <text evidence="1">Belongs to the recoverin family.</text>
</comment>
<dbReference type="InParanoid" id="A0A1V9XFK5"/>
<dbReference type="PANTHER" id="PTHR23055">
    <property type="entry name" value="CALCIUM BINDING PROTEINS"/>
    <property type="match status" value="1"/>
</dbReference>
<dbReference type="EMBL" id="MNPL01012447">
    <property type="protein sequence ID" value="OQR72122.1"/>
    <property type="molecule type" value="Genomic_DNA"/>
</dbReference>
<keyword evidence="3" id="KW-0479">Metal-binding</keyword>
<dbReference type="SUPFAM" id="SSF47473">
    <property type="entry name" value="EF-hand"/>
    <property type="match status" value="1"/>
</dbReference>
<proteinExistence type="inferred from homology"/>
<dbReference type="InterPro" id="IPR018247">
    <property type="entry name" value="EF_Hand_1_Ca_BS"/>
</dbReference>
<evidence type="ECO:0000256" key="5">
    <source>
        <dbReference type="ARBA" id="ARBA00022837"/>
    </source>
</evidence>
<keyword evidence="4" id="KW-0677">Repeat</keyword>
<dbReference type="STRING" id="418985.A0A1V9XFK5"/>
<dbReference type="InterPro" id="IPR011992">
    <property type="entry name" value="EF-hand-dom_pair"/>
</dbReference>
<dbReference type="InterPro" id="IPR002048">
    <property type="entry name" value="EF_hand_dom"/>
</dbReference>
<dbReference type="Gene3D" id="1.10.238.10">
    <property type="entry name" value="EF-hand"/>
    <property type="match status" value="1"/>
</dbReference>
<dbReference type="CDD" id="cd00051">
    <property type="entry name" value="EFh"/>
    <property type="match status" value="2"/>
</dbReference>
<dbReference type="InterPro" id="IPR028846">
    <property type="entry name" value="Recoverin"/>
</dbReference>
<evidence type="ECO:0000256" key="2">
    <source>
        <dbReference type="ARBA" id="ARBA00022707"/>
    </source>
</evidence>
<keyword evidence="6" id="KW-0449">Lipoprotein</keyword>
<feature type="domain" description="EF-hand" evidence="7">
    <location>
        <begin position="60"/>
        <end position="95"/>
    </location>
</feature>
<keyword evidence="2" id="KW-0519">Myristate</keyword>
<feature type="domain" description="EF-hand" evidence="7">
    <location>
        <begin position="137"/>
        <end position="172"/>
    </location>
</feature>
<evidence type="ECO:0000256" key="6">
    <source>
        <dbReference type="ARBA" id="ARBA00023288"/>
    </source>
</evidence>
<gene>
    <name evidence="8" type="ORF">BIW11_01371</name>
</gene>
<feature type="domain" description="EF-hand" evidence="7">
    <location>
        <begin position="96"/>
        <end position="131"/>
    </location>
</feature>
<dbReference type="SMART" id="SM00054">
    <property type="entry name" value="EFh"/>
    <property type="match status" value="3"/>
</dbReference>
<dbReference type="Pfam" id="PF13499">
    <property type="entry name" value="EF-hand_7"/>
    <property type="match status" value="1"/>
</dbReference>
<keyword evidence="9" id="KW-1185">Reference proteome</keyword>
<keyword evidence="5" id="KW-0106">Calcium</keyword>
<evidence type="ECO:0000313" key="8">
    <source>
        <dbReference type="EMBL" id="OQR72122.1"/>
    </source>
</evidence>
<evidence type="ECO:0000256" key="4">
    <source>
        <dbReference type="ARBA" id="ARBA00022737"/>
    </source>
</evidence>
<evidence type="ECO:0000256" key="1">
    <source>
        <dbReference type="ARBA" id="ARBA00006049"/>
    </source>
</evidence>
<dbReference type="OrthoDB" id="191686at2759"/>
<evidence type="ECO:0000313" key="9">
    <source>
        <dbReference type="Proteomes" id="UP000192247"/>
    </source>
</evidence>
<dbReference type="PRINTS" id="PR00450">
    <property type="entry name" value="RECOVERIN"/>
</dbReference>
<dbReference type="FunFam" id="1.10.238.10:FF:000003">
    <property type="entry name" value="Calmodulin A"/>
    <property type="match status" value="1"/>
</dbReference>
<evidence type="ECO:0000256" key="3">
    <source>
        <dbReference type="ARBA" id="ARBA00022723"/>
    </source>
</evidence>
<dbReference type="PROSITE" id="PS00018">
    <property type="entry name" value="EF_HAND_1"/>
    <property type="match status" value="3"/>
</dbReference>
<organism evidence="8 9">
    <name type="scientific">Tropilaelaps mercedesae</name>
    <dbReference type="NCBI Taxonomy" id="418985"/>
    <lineage>
        <taxon>Eukaryota</taxon>
        <taxon>Metazoa</taxon>
        <taxon>Ecdysozoa</taxon>
        <taxon>Arthropoda</taxon>
        <taxon>Chelicerata</taxon>
        <taxon>Arachnida</taxon>
        <taxon>Acari</taxon>
        <taxon>Parasitiformes</taxon>
        <taxon>Mesostigmata</taxon>
        <taxon>Gamasina</taxon>
        <taxon>Dermanyssoidea</taxon>
        <taxon>Laelapidae</taxon>
        <taxon>Tropilaelaps</taxon>
    </lineage>
</organism>
<protein>
    <submittedName>
        <fullName evidence="8">Neurocalcin-like</fullName>
    </submittedName>
</protein>
<accession>A0A1V9XFK5</accession>
<dbReference type="PROSITE" id="PS50222">
    <property type="entry name" value="EF_HAND_2"/>
    <property type="match status" value="3"/>
</dbReference>
<dbReference type="GO" id="GO:0005509">
    <property type="term" value="F:calcium ion binding"/>
    <property type="evidence" value="ECO:0007669"/>
    <property type="project" value="InterPro"/>
</dbReference>
<dbReference type="AlphaFoldDB" id="A0A1V9XFK5"/>
<name>A0A1V9XFK5_9ACAR</name>
<reference evidence="8 9" key="1">
    <citation type="journal article" date="2017" name="Gigascience">
        <title>Draft genome of the honey bee ectoparasitic mite, Tropilaelaps mercedesae, is shaped by the parasitic life history.</title>
        <authorList>
            <person name="Dong X."/>
            <person name="Armstrong S.D."/>
            <person name="Xia D."/>
            <person name="Makepeace B.L."/>
            <person name="Darby A.C."/>
            <person name="Kadowaki T."/>
        </authorList>
    </citation>
    <scope>NUCLEOTIDE SEQUENCE [LARGE SCALE GENOMIC DNA]</scope>
    <source>
        <strain evidence="8">Wuxi-XJTLU</strain>
    </source>
</reference>
<evidence type="ECO:0000259" key="7">
    <source>
        <dbReference type="PROSITE" id="PS50222"/>
    </source>
</evidence>
<sequence length="187" mass="21145">MGKAGSKLSPADLKDFKSCSHFTEKEISDFYSNFHKAYPKGRMSSDELQAMYAKLFPDGDANEFAENVFRVIDQDGDGTVDFREYLVSMSATLHGSPLEILRRAFVLYDVDGDGFITEDEMSSIFMSYHRLRGGSGSLDQSAKSIIRQFDTNHDQKLSFEEFVQCAQKMPKIVDQMMAQRRTSVASK</sequence>
<dbReference type="Proteomes" id="UP000192247">
    <property type="component" value="Unassembled WGS sequence"/>
</dbReference>
<dbReference type="Pfam" id="PF13833">
    <property type="entry name" value="EF-hand_8"/>
    <property type="match status" value="1"/>
</dbReference>
<dbReference type="PANTHER" id="PTHR23055:SF178">
    <property type="entry name" value="NEUROCALCIN HOMOLOG"/>
    <property type="match status" value="1"/>
</dbReference>